<accession>A0AB39AU34</accession>
<feature type="chain" id="PRO_5044267232" evidence="1">
    <location>
        <begin position="27"/>
        <end position="390"/>
    </location>
</feature>
<dbReference type="Pfam" id="PF11301">
    <property type="entry name" value="DUF3103"/>
    <property type="match status" value="1"/>
</dbReference>
<feature type="signal peptide" evidence="1">
    <location>
        <begin position="1"/>
        <end position="26"/>
    </location>
</feature>
<dbReference type="RefSeq" id="WP_368485551.1">
    <property type="nucleotide sequence ID" value="NZ_CP162514.1"/>
</dbReference>
<dbReference type="InterPro" id="IPR021452">
    <property type="entry name" value="DUF3103"/>
</dbReference>
<protein>
    <submittedName>
        <fullName evidence="2">DUF3103 family protein</fullName>
    </submittedName>
</protein>
<reference evidence="2" key="1">
    <citation type="submission" date="2024-07" db="EMBL/GenBank/DDBJ databases">
        <authorList>
            <person name="Jiang Y."/>
            <person name="Qin Q."/>
        </authorList>
    </citation>
    <scope>NUCLEOTIDE SEQUENCE</scope>
    <source>
        <strain evidence="2">SD03</strain>
    </source>
</reference>
<evidence type="ECO:0000256" key="1">
    <source>
        <dbReference type="SAM" id="SignalP"/>
    </source>
</evidence>
<sequence>MNMMNKITKCLVTLALLNCVSAPAFSAQYEIEKGENLAKLAQYKDVATIKRNFAKQIALNYSVLNADLKQTLSQYKLVLNADQLPSLGMHTQQNTRLANNALQQLKGLPHNTGSLLQVRLASDKMLSAWQQGERPLFAFAPAGDDTQWSEIEAFDQYGDIHYLSVDQMPTQPVFIVELDQQKVQDAGIAVMRGILSANKFSKSTVSPKNQLSNEQPLQTSVLKKIRLEDDKEPWISGGAEIYAIVTGIDPTRDEPILDIVDLPYLDHDQTDYSPNQVLIHWQRYRWQAVDLLLMEQDDNTNYKTLAIKLLEISEQVMASIPDLQAQGYAIIPKLTNELLKAMPDEWFTNNDDYVDVFYTLFENKDYQEYKGASSNATITLSPLEINPRLN</sequence>
<proteinExistence type="predicted"/>
<dbReference type="EMBL" id="CP162514">
    <property type="protein sequence ID" value="XDH88969.1"/>
    <property type="molecule type" value="Genomic_DNA"/>
</dbReference>
<gene>
    <name evidence="2" type="ORF">ABZP26_07280</name>
</gene>
<dbReference type="AlphaFoldDB" id="A0AB39AU34"/>
<keyword evidence="1" id="KW-0732">Signal</keyword>
<evidence type="ECO:0000313" key="2">
    <source>
        <dbReference type="EMBL" id="XDH88969.1"/>
    </source>
</evidence>
<name>A0AB39AU34_9GAMM</name>
<organism evidence="2">
    <name type="scientific">Pseudoalteromonas sp. SD03</name>
    <dbReference type="NCBI Taxonomy" id="3231719"/>
    <lineage>
        <taxon>Bacteria</taxon>
        <taxon>Pseudomonadati</taxon>
        <taxon>Pseudomonadota</taxon>
        <taxon>Gammaproteobacteria</taxon>
        <taxon>Alteromonadales</taxon>
        <taxon>Pseudoalteromonadaceae</taxon>
        <taxon>Pseudoalteromonas</taxon>
    </lineage>
</organism>